<dbReference type="Gene3D" id="3.40.50.2300">
    <property type="match status" value="2"/>
</dbReference>
<evidence type="ECO:0000313" key="4">
    <source>
        <dbReference type="EMBL" id="TMI77945.1"/>
    </source>
</evidence>
<dbReference type="Proteomes" id="UP000318093">
    <property type="component" value="Unassembled WGS sequence"/>
</dbReference>
<dbReference type="InterPro" id="IPR028081">
    <property type="entry name" value="Leu-bd"/>
</dbReference>
<dbReference type="CDD" id="cd06338">
    <property type="entry name" value="PBP1_ABC_ligand_binding-like"/>
    <property type="match status" value="1"/>
</dbReference>
<keyword evidence="2" id="KW-0732">Signal</keyword>
<sequence>MVHEEGCPVGRYRRLAGALTALIVLGTLAWGAGGPAGGQEVLKIGAPLAATGADAREGALTKQGYDLWVETVNTRGGIMVGGTAYRAQILYYDDQSKPQISAELTDKLINQDHVRFLLGPYGSPATFADAAIAEKYKTPMVESNGAARRIFQQGYKYIFGVLSPADEYASAMLKAAVSLRPRPETVAILSADDLFSLEVANAAKDWAEHNNVKVLYFQKYPVNTPDLSAALTSIKSLHPDVLIGSGHLQESLLIMKQAQTLAVNAKFFGFTVGPTTPDFAKSLGPTAEGVFASSQWTPDVKYSGPIFGSAQDWARLFQIRYGAVPDYHNAESSAGALTLQLAIEKAGGLDPQKVRDVLASLDVVTFYGRIKFNAEGLDVYKPMVAVQIQHGRVVTVWPAEVASAKAVYPTPPWNARQ</sequence>
<dbReference type="InterPro" id="IPR028082">
    <property type="entry name" value="Peripla_BP_I"/>
</dbReference>
<comment type="caution">
    <text evidence="4">The sequence shown here is derived from an EMBL/GenBank/DDBJ whole genome shotgun (WGS) entry which is preliminary data.</text>
</comment>
<proteinExistence type="inferred from homology"/>
<dbReference type="EMBL" id="VBAN01000464">
    <property type="protein sequence ID" value="TMI77945.1"/>
    <property type="molecule type" value="Genomic_DNA"/>
</dbReference>
<evidence type="ECO:0000256" key="1">
    <source>
        <dbReference type="ARBA" id="ARBA00010062"/>
    </source>
</evidence>
<reference evidence="4 5" key="1">
    <citation type="journal article" date="2019" name="Nat. Microbiol.">
        <title>Mediterranean grassland soil C-N compound turnover is dependent on rainfall and depth, and is mediated by genomically divergent microorganisms.</title>
        <authorList>
            <person name="Diamond S."/>
            <person name="Andeer P.F."/>
            <person name="Li Z."/>
            <person name="Crits-Christoph A."/>
            <person name="Burstein D."/>
            <person name="Anantharaman K."/>
            <person name="Lane K.R."/>
            <person name="Thomas B.C."/>
            <person name="Pan C."/>
            <person name="Northen T.R."/>
            <person name="Banfield J.F."/>
        </authorList>
    </citation>
    <scope>NUCLEOTIDE SEQUENCE [LARGE SCALE GENOMIC DNA]</scope>
    <source>
        <strain evidence="4">NP_6</strain>
    </source>
</reference>
<evidence type="ECO:0000313" key="5">
    <source>
        <dbReference type="Proteomes" id="UP000318093"/>
    </source>
</evidence>
<dbReference type="PANTHER" id="PTHR30483:SF37">
    <property type="entry name" value="ABC TRANSPORTER SUBSTRATE-BINDING PROTEIN"/>
    <property type="match status" value="1"/>
</dbReference>
<name>A0A537J387_9BACT</name>
<dbReference type="Pfam" id="PF13458">
    <property type="entry name" value="Peripla_BP_6"/>
    <property type="match status" value="1"/>
</dbReference>
<organism evidence="4 5">
    <name type="scientific">Candidatus Segetimicrobium genomatis</name>
    <dbReference type="NCBI Taxonomy" id="2569760"/>
    <lineage>
        <taxon>Bacteria</taxon>
        <taxon>Bacillati</taxon>
        <taxon>Candidatus Sysuimicrobiota</taxon>
        <taxon>Candidatus Sysuimicrobiia</taxon>
        <taxon>Candidatus Sysuimicrobiales</taxon>
        <taxon>Candidatus Segetimicrobiaceae</taxon>
        <taxon>Candidatus Segetimicrobium</taxon>
    </lineage>
</organism>
<gene>
    <name evidence="4" type="ORF">E6H03_12960</name>
</gene>
<protein>
    <submittedName>
        <fullName evidence="4">Branched-chain amino acid ABC transporter substrate-binding protein</fullName>
    </submittedName>
</protein>
<comment type="similarity">
    <text evidence="1">Belongs to the leucine-binding protein family.</text>
</comment>
<feature type="domain" description="Leucine-binding protein" evidence="3">
    <location>
        <begin position="42"/>
        <end position="389"/>
    </location>
</feature>
<dbReference type="AlphaFoldDB" id="A0A537J387"/>
<dbReference type="PANTHER" id="PTHR30483">
    <property type="entry name" value="LEUCINE-SPECIFIC-BINDING PROTEIN"/>
    <property type="match status" value="1"/>
</dbReference>
<evidence type="ECO:0000256" key="2">
    <source>
        <dbReference type="ARBA" id="ARBA00022729"/>
    </source>
</evidence>
<dbReference type="InterPro" id="IPR051010">
    <property type="entry name" value="BCAA_transport"/>
</dbReference>
<accession>A0A537J387</accession>
<dbReference type="SUPFAM" id="SSF53822">
    <property type="entry name" value="Periplasmic binding protein-like I"/>
    <property type="match status" value="1"/>
</dbReference>
<evidence type="ECO:0000259" key="3">
    <source>
        <dbReference type="Pfam" id="PF13458"/>
    </source>
</evidence>